<dbReference type="GO" id="GO:0016853">
    <property type="term" value="F:isomerase activity"/>
    <property type="evidence" value="ECO:0007669"/>
    <property type="project" value="UniProtKB-KW"/>
</dbReference>
<protein>
    <submittedName>
        <fullName evidence="2">Xylose isomerase domain protein TIM barrel</fullName>
    </submittedName>
</protein>
<evidence type="ECO:0000259" key="1">
    <source>
        <dbReference type="Pfam" id="PF01261"/>
    </source>
</evidence>
<name>A0A6J4VK72_9BACT</name>
<dbReference type="SUPFAM" id="SSF51658">
    <property type="entry name" value="Xylose isomerase-like"/>
    <property type="match status" value="1"/>
</dbReference>
<keyword evidence="2" id="KW-0413">Isomerase</keyword>
<accession>A0A6J4VK72</accession>
<proteinExistence type="predicted"/>
<gene>
    <name evidence="2" type="ORF">AVDCRST_MAG33-3350</name>
</gene>
<dbReference type="InterPro" id="IPR013022">
    <property type="entry name" value="Xyl_isomerase-like_TIM-brl"/>
</dbReference>
<dbReference type="PANTHER" id="PTHR12110">
    <property type="entry name" value="HYDROXYPYRUVATE ISOMERASE"/>
    <property type="match status" value="1"/>
</dbReference>
<dbReference type="InterPro" id="IPR036237">
    <property type="entry name" value="Xyl_isomerase-like_sf"/>
</dbReference>
<feature type="domain" description="Xylose isomerase-like TIM barrel" evidence="1">
    <location>
        <begin position="24"/>
        <end position="263"/>
    </location>
</feature>
<dbReference type="EMBL" id="CADCWK010000415">
    <property type="protein sequence ID" value="CAA9578608.1"/>
    <property type="molecule type" value="Genomic_DNA"/>
</dbReference>
<evidence type="ECO:0000313" key="2">
    <source>
        <dbReference type="EMBL" id="CAA9578608.1"/>
    </source>
</evidence>
<dbReference type="InterPro" id="IPR050312">
    <property type="entry name" value="IolE/XylAMocC-like"/>
</dbReference>
<sequence length="280" mass="30852">MRLGGPVTLGDPDPEVWIAELERWGYGAAIFPLKHTAARDDVQRFTAAAATADVVIAEVGAWSNPMSRDDAVRRDAIAYCQHQLALADEVGARCCVNISGSRGEIWDGPDPDNLTPETFDLVVETTRAIIDAVRPTRTHFTLEAMPWMYPDSPDSYLRLIAAIDRDRFGVHLDPVNMVSSPQRYFGNGDLIRESFRKLGPHIRNCHAKDITLATGLTVHLDEVRPGLGILDYATFLRELSRLDPDTSVILEHLAEPGDYRAAGEYVRGVAAREGLTFIGG</sequence>
<dbReference type="Pfam" id="PF01261">
    <property type="entry name" value="AP_endonuc_2"/>
    <property type="match status" value="1"/>
</dbReference>
<organism evidence="2">
    <name type="scientific">uncultured Thermomicrobiales bacterium</name>
    <dbReference type="NCBI Taxonomy" id="1645740"/>
    <lineage>
        <taxon>Bacteria</taxon>
        <taxon>Pseudomonadati</taxon>
        <taxon>Thermomicrobiota</taxon>
        <taxon>Thermomicrobia</taxon>
        <taxon>Thermomicrobiales</taxon>
        <taxon>environmental samples</taxon>
    </lineage>
</organism>
<reference evidence="2" key="1">
    <citation type="submission" date="2020-02" db="EMBL/GenBank/DDBJ databases">
        <authorList>
            <person name="Meier V. D."/>
        </authorList>
    </citation>
    <scope>NUCLEOTIDE SEQUENCE</scope>
    <source>
        <strain evidence="2">AVDCRST_MAG33</strain>
    </source>
</reference>
<dbReference type="Gene3D" id="3.20.20.150">
    <property type="entry name" value="Divalent-metal-dependent TIM barrel enzymes"/>
    <property type="match status" value="1"/>
</dbReference>
<dbReference type="PANTHER" id="PTHR12110:SF21">
    <property type="entry name" value="XYLOSE ISOMERASE-LIKE TIM BARREL DOMAIN-CONTAINING PROTEIN"/>
    <property type="match status" value="1"/>
</dbReference>
<dbReference type="AlphaFoldDB" id="A0A6J4VK72"/>